<protein>
    <recommendedName>
        <fullName evidence="4">GntR C-terminal domain-containing protein</fullName>
    </recommendedName>
</protein>
<dbReference type="HOGENOM" id="CLU_1187968_0_0_0"/>
<dbReference type="PANTHER" id="PTHR43537:SF5">
    <property type="entry name" value="UXU OPERON TRANSCRIPTIONAL REGULATOR"/>
    <property type="match status" value="1"/>
</dbReference>
<evidence type="ECO:0000259" key="4">
    <source>
        <dbReference type="Pfam" id="PF07729"/>
    </source>
</evidence>
<feature type="domain" description="GntR C-terminal" evidence="4">
    <location>
        <begin position="98"/>
        <end position="216"/>
    </location>
</feature>
<dbReference type="InterPro" id="IPR011711">
    <property type="entry name" value="GntR_C"/>
</dbReference>
<dbReference type="SUPFAM" id="SSF46785">
    <property type="entry name" value="Winged helix' DNA-binding domain"/>
    <property type="match status" value="1"/>
</dbReference>
<keyword evidence="3" id="KW-0804">Transcription</keyword>
<accession>E8N5X8</accession>
<dbReference type="PANTHER" id="PTHR43537">
    <property type="entry name" value="TRANSCRIPTIONAL REGULATOR, GNTR FAMILY"/>
    <property type="match status" value="1"/>
</dbReference>
<dbReference type="eggNOG" id="COG2186">
    <property type="taxonomic scope" value="Bacteria"/>
</dbReference>
<keyword evidence="2" id="KW-0238">DNA-binding</keyword>
<name>E8N5X8_ANATU</name>
<dbReference type="AlphaFoldDB" id="E8N5X8"/>
<dbReference type="InterPro" id="IPR036390">
    <property type="entry name" value="WH_DNA-bd_sf"/>
</dbReference>
<dbReference type="InterPro" id="IPR036388">
    <property type="entry name" value="WH-like_DNA-bd_sf"/>
</dbReference>
<dbReference type="Proteomes" id="UP000008922">
    <property type="component" value="Chromosome"/>
</dbReference>
<reference evidence="5 6" key="1">
    <citation type="submission" date="2010-12" db="EMBL/GenBank/DDBJ databases">
        <title>Whole genome sequence of Anaerolinea thermophila UNI-1.</title>
        <authorList>
            <person name="Narita-Yamada S."/>
            <person name="Kishi E."/>
            <person name="Watanabe Y."/>
            <person name="Takasaki K."/>
            <person name="Ankai A."/>
            <person name="Oguchi A."/>
            <person name="Fukui S."/>
            <person name="Takahashi M."/>
            <person name="Yashiro I."/>
            <person name="Hosoyama A."/>
            <person name="Sekiguchi Y."/>
            <person name="Hanada S."/>
            <person name="Fujita N."/>
        </authorList>
    </citation>
    <scope>NUCLEOTIDE SEQUENCE [LARGE SCALE GENOMIC DNA]</scope>
    <source>
        <strain evidence="6">DSM 14523 / JCM 11388 / NBRC 100420 / UNI-1</strain>
    </source>
</reference>
<dbReference type="OrthoDB" id="158369at2"/>
<dbReference type="InterPro" id="IPR008920">
    <property type="entry name" value="TF_FadR/GntR_C"/>
</dbReference>
<dbReference type="InParanoid" id="E8N5X8"/>
<keyword evidence="6" id="KW-1185">Reference proteome</keyword>
<dbReference type="Gene3D" id="1.20.120.530">
    <property type="entry name" value="GntR ligand-binding domain-like"/>
    <property type="match status" value="1"/>
</dbReference>
<dbReference type="RefSeq" id="WP_013560219.1">
    <property type="nucleotide sequence ID" value="NC_014960.1"/>
</dbReference>
<evidence type="ECO:0000313" key="5">
    <source>
        <dbReference type="EMBL" id="BAJ63842.1"/>
    </source>
</evidence>
<dbReference type="GO" id="GO:0003677">
    <property type="term" value="F:DNA binding"/>
    <property type="evidence" value="ECO:0007669"/>
    <property type="project" value="UniProtKB-KW"/>
</dbReference>
<keyword evidence="1" id="KW-0805">Transcription regulation</keyword>
<dbReference type="Gene3D" id="1.10.10.10">
    <property type="entry name" value="Winged helix-like DNA-binding domain superfamily/Winged helix DNA-binding domain"/>
    <property type="match status" value="1"/>
</dbReference>
<dbReference type="Pfam" id="PF07729">
    <property type="entry name" value="FCD"/>
    <property type="match status" value="1"/>
</dbReference>
<dbReference type="EMBL" id="AP012029">
    <property type="protein sequence ID" value="BAJ63842.1"/>
    <property type="molecule type" value="Genomic_DNA"/>
</dbReference>
<gene>
    <name evidence="5" type="ordered locus">ANT_18160</name>
</gene>
<dbReference type="SUPFAM" id="SSF48008">
    <property type="entry name" value="GntR ligand-binding domain-like"/>
    <property type="match status" value="1"/>
</dbReference>
<dbReference type="KEGG" id="atm:ANT_18160"/>
<dbReference type="STRING" id="926569.ANT_18160"/>
<sequence>MASPEHQNLSFLSPFLQYLAEVGKKGDSLPPLTTISEHLGISLASLREQLEVARALGLVEVRPRVGVRVLPYSLKPALLQSAGFAIQMDETHFAQFSDLRKQVEAGFWYQGVLSMSPADRHSLLSLVERAEEKLRRNPPQLPHEEHRELHLSMYRKLNNPFVLGILEAYWDLYEAIGLAYYTDMNYLCRVWDYHRRMVEAILNENLDLGFQLLMEHAGLLTQRQHPDIAPRFE</sequence>
<evidence type="ECO:0000256" key="2">
    <source>
        <dbReference type="ARBA" id="ARBA00023125"/>
    </source>
</evidence>
<proteinExistence type="predicted"/>
<evidence type="ECO:0000256" key="3">
    <source>
        <dbReference type="ARBA" id="ARBA00023163"/>
    </source>
</evidence>
<evidence type="ECO:0000256" key="1">
    <source>
        <dbReference type="ARBA" id="ARBA00023015"/>
    </source>
</evidence>
<organism evidence="5 6">
    <name type="scientific">Anaerolinea thermophila (strain DSM 14523 / JCM 11388 / NBRC 100420 / UNI-1)</name>
    <dbReference type="NCBI Taxonomy" id="926569"/>
    <lineage>
        <taxon>Bacteria</taxon>
        <taxon>Bacillati</taxon>
        <taxon>Chloroflexota</taxon>
        <taxon>Anaerolineae</taxon>
        <taxon>Anaerolineales</taxon>
        <taxon>Anaerolineaceae</taxon>
        <taxon>Anaerolinea</taxon>
    </lineage>
</organism>
<evidence type="ECO:0000313" key="6">
    <source>
        <dbReference type="Proteomes" id="UP000008922"/>
    </source>
</evidence>